<dbReference type="Proteomes" id="UP001279734">
    <property type="component" value="Unassembled WGS sequence"/>
</dbReference>
<name>A0AAD3SG28_NEPGR</name>
<evidence type="ECO:0000313" key="1">
    <source>
        <dbReference type="EMBL" id="GMH09917.1"/>
    </source>
</evidence>
<protein>
    <submittedName>
        <fullName evidence="1">Uncharacterized protein</fullName>
    </submittedName>
</protein>
<reference evidence="1" key="1">
    <citation type="submission" date="2023-05" db="EMBL/GenBank/DDBJ databases">
        <title>Nepenthes gracilis genome sequencing.</title>
        <authorList>
            <person name="Fukushima K."/>
        </authorList>
    </citation>
    <scope>NUCLEOTIDE SEQUENCE</scope>
    <source>
        <strain evidence="1">SING2019-196</strain>
    </source>
</reference>
<organism evidence="1 2">
    <name type="scientific">Nepenthes gracilis</name>
    <name type="common">Slender pitcher plant</name>
    <dbReference type="NCBI Taxonomy" id="150966"/>
    <lineage>
        <taxon>Eukaryota</taxon>
        <taxon>Viridiplantae</taxon>
        <taxon>Streptophyta</taxon>
        <taxon>Embryophyta</taxon>
        <taxon>Tracheophyta</taxon>
        <taxon>Spermatophyta</taxon>
        <taxon>Magnoliopsida</taxon>
        <taxon>eudicotyledons</taxon>
        <taxon>Gunneridae</taxon>
        <taxon>Pentapetalae</taxon>
        <taxon>Caryophyllales</taxon>
        <taxon>Nepenthaceae</taxon>
        <taxon>Nepenthes</taxon>
    </lineage>
</organism>
<dbReference type="PANTHER" id="PTHR34222">
    <property type="entry name" value="GAG_PRE-INTEGRS DOMAIN-CONTAINING PROTEIN"/>
    <property type="match status" value="1"/>
</dbReference>
<dbReference type="EMBL" id="BSYO01000009">
    <property type="protein sequence ID" value="GMH09917.1"/>
    <property type="molecule type" value="Genomic_DNA"/>
</dbReference>
<proteinExistence type="predicted"/>
<comment type="caution">
    <text evidence="1">The sequence shown here is derived from an EMBL/GenBank/DDBJ whole genome shotgun (WGS) entry which is preliminary data.</text>
</comment>
<dbReference type="AlphaFoldDB" id="A0AAD3SG28"/>
<sequence length="113" mass="12847">MNPLSSINKIFALISQEERQREITTFGASNMDSIAMYSKINTGRVPTNTSKWNYRYGRKERPTCSYCGFLGHAVDMYYKLHGYPPGFKTKTKGYMQQSLANQVAKSEIADDNS</sequence>
<evidence type="ECO:0000313" key="2">
    <source>
        <dbReference type="Proteomes" id="UP001279734"/>
    </source>
</evidence>
<keyword evidence="2" id="KW-1185">Reference proteome</keyword>
<accession>A0AAD3SG28</accession>
<gene>
    <name evidence="1" type="ORF">Nepgr_011758</name>
</gene>
<dbReference type="PANTHER" id="PTHR34222:SF99">
    <property type="entry name" value="PROTEIN, PUTATIVE-RELATED"/>
    <property type="match status" value="1"/>
</dbReference>